<feature type="region of interest" description="Disordered" evidence="1">
    <location>
        <begin position="66"/>
        <end position="120"/>
    </location>
</feature>
<comment type="caution">
    <text evidence="2">The sequence shown here is derived from an EMBL/GenBank/DDBJ whole genome shotgun (WGS) entry which is preliminary data.</text>
</comment>
<name>A0A8H6X695_9AGAR</name>
<dbReference type="AlphaFoldDB" id="A0A8H6X695"/>
<evidence type="ECO:0000256" key="1">
    <source>
        <dbReference type="SAM" id="MobiDB-lite"/>
    </source>
</evidence>
<feature type="compositionally biased region" description="Low complexity" evidence="1">
    <location>
        <begin position="520"/>
        <end position="532"/>
    </location>
</feature>
<keyword evidence="3" id="KW-1185">Reference proteome</keyword>
<feature type="region of interest" description="Disordered" evidence="1">
    <location>
        <begin position="773"/>
        <end position="795"/>
    </location>
</feature>
<evidence type="ECO:0000313" key="3">
    <source>
        <dbReference type="Proteomes" id="UP000623467"/>
    </source>
</evidence>
<organism evidence="2 3">
    <name type="scientific">Mycena sanguinolenta</name>
    <dbReference type="NCBI Taxonomy" id="230812"/>
    <lineage>
        <taxon>Eukaryota</taxon>
        <taxon>Fungi</taxon>
        <taxon>Dikarya</taxon>
        <taxon>Basidiomycota</taxon>
        <taxon>Agaricomycotina</taxon>
        <taxon>Agaricomycetes</taxon>
        <taxon>Agaricomycetidae</taxon>
        <taxon>Agaricales</taxon>
        <taxon>Marasmiineae</taxon>
        <taxon>Mycenaceae</taxon>
        <taxon>Mycena</taxon>
    </lineage>
</organism>
<gene>
    <name evidence="2" type="ORF">MSAN_02357600</name>
</gene>
<sequence>MGWPTRTTFVLQSLSPELDAWYFIYRLALSGTVSISFWSPPRGVSTIASGLSHSFILTSAPNLAPVPSHSPVPTSSPSPQYLLPTSPSPPSLSPSSPPHLPTPPVPPPPSSPHVAQPPSRVSFPIPDFRAPITPPPAMPSRNDPIAPIFDSQKPRELRRYFCDLEFLLSRSHVTGDFEKKSHATRFLSIDDQDLWESIPEFNDPAASFAQFTAAIFRLYPEADPDRRYSLADLEALVTELSHVPSLSRARFLEFYRRFFTISSFLCSRDRLSIHEQSRTFIRAIPLHIWQLARQRLEVKCPDVHPDDPYSLHDLCDAVDFILLTSCTTTTPISVSSPELPAPAPADSSLAALANVVNELTRLVSSQQPFPAALRPDLQPIPSPHPTLCSYCSDPAHLIACCPVVAADIHSGFCKRNAEGKVVLPSGSFVPHRLAGPNLRARIVSWYAANPPRSASPVASHASAPMPFLSHAPASRPRESTSHFPHSAVASGSMFKAENHLAELQAQLNALRSQAHTTVVASQSQSMPSQPASHRPLPSQTDFASVYVQQQQHINKIDTHGFPAPPFAPPVSHHTPASQIAPQSDFARVLCHEKSFTPCYANPPSRTPHAVPHVVSPPFPREQESQSSSAELAHVPEPQSRPVLFQKSFPVLHTNSEIFTPTTVPHVVSPPFTCEQEPQLSPIELCRVSEAQSHFADSQIPFGADSTFQKSYPAQSTVQCRPQCSRSSSSDLLMSQPHPASHSQLQLNNFAPEISPPAHRDFTASFRLAHNSSVVPRNPDLVSSRPSSPADLISFD</sequence>
<dbReference type="Proteomes" id="UP000623467">
    <property type="component" value="Unassembled WGS sequence"/>
</dbReference>
<accession>A0A8H6X695</accession>
<dbReference type="OrthoDB" id="3252634at2759"/>
<feature type="compositionally biased region" description="Pro residues" evidence="1">
    <location>
        <begin position="86"/>
        <end position="111"/>
    </location>
</feature>
<protein>
    <submittedName>
        <fullName evidence="2">Uncharacterized protein</fullName>
    </submittedName>
</protein>
<reference evidence="2" key="1">
    <citation type="submission" date="2020-05" db="EMBL/GenBank/DDBJ databases">
        <title>Mycena genomes resolve the evolution of fungal bioluminescence.</title>
        <authorList>
            <person name="Tsai I.J."/>
        </authorList>
    </citation>
    <scope>NUCLEOTIDE SEQUENCE</scope>
    <source>
        <strain evidence="2">160909Yilan</strain>
    </source>
</reference>
<feature type="region of interest" description="Disordered" evidence="1">
    <location>
        <begin position="601"/>
        <end position="638"/>
    </location>
</feature>
<evidence type="ECO:0000313" key="2">
    <source>
        <dbReference type="EMBL" id="KAF7334881.1"/>
    </source>
</evidence>
<dbReference type="EMBL" id="JACAZH010000043">
    <property type="protein sequence ID" value="KAF7334881.1"/>
    <property type="molecule type" value="Genomic_DNA"/>
</dbReference>
<proteinExistence type="predicted"/>
<feature type="region of interest" description="Disordered" evidence="1">
    <location>
        <begin position="516"/>
        <end position="537"/>
    </location>
</feature>